<feature type="compositionally biased region" description="Polar residues" evidence="1">
    <location>
        <begin position="182"/>
        <end position="200"/>
    </location>
</feature>
<protein>
    <submittedName>
        <fullName evidence="4">Transcription factor MYB44</fullName>
    </submittedName>
</protein>
<dbReference type="InterPro" id="IPR009057">
    <property type="entry name" value="Homeodomain-like_sf"/>
</dbReference>
<dbReference type="OrthoDB" id="2143914at2759"/>
<dbReference type="SUPFAM" id="SSF46689">
    <property type="entry name" value="Homeodomain-like"/>
    <property type="match status" value="1"/>
</dbReference>
<dbReference type="Pfam" id="PF00249">
    <property type="entry name" value="Myb_DNA-binding"/>
    <property type="match status" value="2"/>
</dbReference>
<reference evidence="5" key="1">
    <citation type="journal article" date="2019" name="Nat. Commun.">
        <title>Expansion of phycobilisome linker gene families in mesophilic red algae.</title>
        <authorList>
            <person name="Lee J."/>
            <person name="Kim D."/>
            <person name="Bhattacharya D."/>
            <person name="Yoon H.S."/>
        </authorList>
    </citation>
    <scope>NUCLEOTIDE SEQUENCE [LARGE SCALE GENOMIC DNA]</scope>
    <source>
        <strain evidence="5">CCMP 1328</strain>
    </source>
</reference>
<comment type="caution">
    <text evidence="4">The sequence shown here is derived from an EMBL/GenBank/DDBJ whole genome shotgun (WGS) entry which is preliminary data.</text>
</comment>
<dbReference type="EMBL" id="VRMN01000003">
    <property type="protein sequence ID" value="KAA8495402.1"/>
    <property type="molecule type" value="Genomic_DNA"/>
</dbReference>
<accession>A0A5J4YX17</accession>
<feature type="domain" description="HTH myb-type" evidence="3">
    <location>
        <begin position="298"/>
        <end position="346"/>
    </location>
</feature>
<dbReference type="InterPro" id="IPR017930">
    <property type="entry name" value="Myb_dom"/>
</dbReference>
<dbReference type="InterPro" id="IPR001005">
    <property type="entry name" value="SANT/Myb"/>
</dbReference>
<sequence length="577" mass="64516">MPTLYAVMSERERDGVPWKSVPAAQYPPFDASRSSFDAKPWPPQSAGALRLPSIHDMIRECESQDGHVLGRSPTGAALAPNMALIEIGSAPEMAPPHIVEPSVSELPDPVRDVFFNQRNLQGSVNTNNAVSVALTNSGNFNVGTVHPSPFSTLDTSSAPGSLRRPPSGFFHGMLNSSGAHLEESAQSGALGQYRRQSSVTPRGEVADFLADGREKTRNTGLSQPLGPAAHETPQQYFQELGKPGDAGFLVPDYRHAHSTHMSSCSRAQPLGGASSSGGLTAANSRAILRDIEPDRMYWTPEEDAQLELLVCKYGAGNWRMLAQNHMPDRSGKQMRSRWLYTLQRRSEQPRMFTPDEDARILELYEQYGRKWATIARHMPDRTDQDVKHRFSKLAKKLERRGQGMGSPEVTGELQVYYRSRLKYIRCTVRLNYNSLVNRKGEDAQVQWSVWARSDLWARLTVVDSSFLKFHKLRGVSSCKYSNFTVYLLPLRRSIRRAKLFIRIDSCASLILLSCGTKSVASTRFRIPYLVQNWRSCDLDLTLRRKCRPSHSKRCCTPRSPVSDCGVPVSSGHHFVLK</sequence>
<dbReference type="AlphaFoldDB" id="A0A5J4YX17"/>
<evidence type="ECO:0000259" key="3">
    <source>
        <dbReference type="PROSITE" id="PS51294"/>
    </source>
</evidence>
<dbReference type="GO" id="GO:0005634">
    <property type="term" value="C:nucleus"/>
    <property type="evidence" value="ECO:0007669"/>
    <property type="project" value="TreeGrafter"/>
</dbReference>
<dbReference type="GO" id="GO:0000978">
    <property type="term" value="F:RNA polymerase II cis-regulatory region sequence-specific DNA binding"/>
    <property type="evidence" value="ECO:0007669"/>
    <property type="project" value="TreeGrafter"/>
</dbReference>
<dbReference type="Proteomes" id="UP000324585">
    <property type="component" value="Unassembled WGS sequence"/>
</dbReference>
<feature type="domain" description="Myb-like" evidence="2">
    <location>
        <begin position="290"/>
        <end position="342"/>
    </location>
</feature>
<feature type="domain" description="HTH myb-type" evidence="3">
    <location>
        <begin position="352"/>
        <end position="398"/>
    </location>
</feature>
<dbReference type="InterPro" id="IPR050560">
    <property type="entry name" value="MYB_TF"/>
</dbReference>
<feature type="region of interest" description="Disordered" evidence="1">
    <location>
        <begin position="182"/>
        <end position="203"/>
    </location>
</feature>
<evidence type="ECO:0000313" key="5">
    <source>
        <dbReference type="Proteomes" id="UP000324585"/>
    </source>
</evidence>
<evidence type="ECO:0000259" key="2">
    <source>
        <dbReference type="PROSITE" id="PS50090"/>
    </source>
</evidence>
<feature type="domain" description="Myb-like" evidence="2">
    <location>
        <begin position="344"/>
        <end position="394"/>
    </location>
</feature>
<dbReference type="PROSITE" id="PS51294">
    <property type="entry name" value="HTH_MYB"/>
    <property type="match status" value="2"/>
</dbReference>
<dbReference type="GO" id="GO:0000981">
    <property type="term" value="F:DNA-binding transcription factor activity, RNA polymerase II-specific"/>
    <property type="evidence" value="ECO:0007669"/>
    <property type="project" value="TreeGrafter"/>
</dbReference>
<organism evidence="4 5">
    <name type="scientific">Porphyridium purpureum</name>
    <name type="common">Red alga</name>
    <name type="synonym">Porphyridium cruentum</name>
    <dbReference type="NCBI Taxonomy" id="35688"/>
    <lineage>
        <taxon>Eukaryota</taxon>
        <taxon>Rhodophyta</taxon>
        <taxon>Bangiophyceae</taxon>
        <taxon>Porphyridiales</taxon>
        <taxon>Porphyridiaceae</taxon>
        <taxon>Porphyridium</taxon>
    </lineage>
</organism>
<dbReference type="CDD" id="cd00167">
    <property type="entry name" value="SANT"/>
    <property type="match status" value="2"/>
</dbReference>
<dbReference type="Gene3D" id="1.10.10.60">
    <property type="entry name" value="Homeodomain-like"/>
    <property type="match status" value="2"/>
</dbReference>
<name>A0A5J4YX17_PORPP</name>
<keyword evidence="5" id="KW-1185">Reference proteome</keyword>
<dbReference type="PROSITE" id="PS50090">
    <property type="entry name" value="MYB_LIKE"/>
    <property type="match status" value="2"/>
</dbReference>
<evidence type="ECO:0000313" key="4">
    <source>
        <dbReference type="EMBL" id="KAA8495402.1"/>
    </source>
</evidence>
<proteinExistence type="predicted"/>
<gene>
    <name evidence="4" type="ORF">FVE85_1557</name>
</gene>
<evidence type="ECO:0000256" key="1">
    <source>
        <dbReference type="SAM" id="MobiDB-lite"/>
    </source>
</evidence>
<dbReference type="SMART" id="SM00717">
    <property type="entry name" value="SANT"/>
    <property type="match status" value="2"/>
</dbReference>
<dbReference type="PANTHER" id="PTHR45614">
    <property type="entry name" value="MYB PROTEIN-RELATED"/>
    <property type="match status" value="1"/>
</dbReference>